<comment type="caution">
    <text evidence="9">The sequence shown here is derived from an EMBL/GenBank/DDBJ whole genome shotgun (WGS) entry which is preliminary data.</text>
</comment>
<protein>
    <submittedName>
        <fullName evidence="9">Integral membrane protein</fullName>
    </submittedName>
</protein>
<evidence type="ECO:0000256" key="6">
    <source>
        <dbReference type="SAM" id="MobiDB-lite"/>
    </source>
</evidence>
<evidence type="ECO:0000259" key="8">
    <source>
        <dbReference type="Pfam" id="PF20684"/>
    </source>
</evidence>
<dbReference type="AlphaFoldDB" id="A0A0F4YEL9"/>
<evidence type="ECO:0000256" key="7">
    <source>
        <dbReference type="SAM" id="Phobius"/>
    </source>
</evidence>
<feature type="transmembrane region" description="Helical" evidence="7">
    <location>
        <begin position="257"/>
        <end position="280"/>
    </location>
</feature>
<sequence length="391" mass="42492">MSSMDAPPDGDVNRAPALLVALWLTTSIALIVFAARLYVRIRIIKYHGLDDYWIVASMVLATTGIALETVAVQYGFGRHEHYLSADQIVSATKFNMVAIPPNLLSSATAKMSVCFFLLHVNRDRRTGLFLYGMAVVLFVFAVASSITLLAQCRPVAALWDPAVRAARGRCLEPSINGDVALAQAAFFCFADVVFAVFPLTFLWGLKINRRTKCALGFVLSLGLIAAAFGIVRCVVLQELTTRKDILFSTVDLAMWSFLEQNVTIIAACIPVLYTVFRAVLGVGSSRSNNKASTGRGGNSYAIHGQRHKYAEAYGPSSPRRSRYLDIDYKMQWTTTVTGGVWAVDTSKTGSDDGEGGDRGTSSEDGILGLETTHRGIIRTTEVVVSEQTSPV</sequence>
<evidence type="ECO:0000256" key="1">
    <source>
        <dbReference type="ARBA" id="ARBA00004141"/>
    </source>
</evidence>
<dbReference type="OrthoDB" id="5417887at2759"/>
<feature type="transmembrane region" description="Helical" evidence="7">
    <location>
        <begin position="181"/>
        <end position="203"/>
    </location>
</feature>
<dbReference type="EMBL" id="LASV01000782">
    <property type="protein sequence ID" value="KKA16371.1"/>
    <property type="molecule type" value="Genomic_DNA"/>
</dbReference>
<comment type="subcellular location">
    <subcellularLocation>
        <location evidence="1">Membrane</location>
        <topology evidence="1">Multi-pass membrane protein</topology>
    </subcellularLocation>
</comment>
<dbReference type="InterPro" id="IPR049326">
    <property type="entry name" value="Rhodopsin_dom_fungi"/>
</dbReference>
<keyword evidence="4 7" id="KW-0472">Membrane</keyword>
<comment type="similarity">
    <text evidence="5">Belongs to the SAT4 family.</text>
</comment>
<feature type="transmembrane region" description="Helical" evidence="7">
    <location>
        <begin position="51"/>
        <end position="76"/>
    </location>
</feature>
<evidence type="ECO:0000313" key="9">
    <source>
        <dbReference type="EMBL" id="KKA16371.1"/>
    </source>
</evidence>
<feature type="region of interest" description="Disordered" evidence="6">
    <location>
        <begin position="343"/>
        <end position="367"/>
    </location>
</feature>
<dbReference type="RefSeq" id="XP_013322983.1">
    <property type="nucleotide sequence ID" value="XM_013467529.1"/>
</dbReference>
<dbReference type="GO" id="GO:0016020">
    <property type="term" value="C:membrane"/>
    <property type="evidence" value="ECO:0007669"/>
    <property type="project" value="UniProtKB-SubCell"/>
</dbReference>
<keyword evidence="2 7" id="KW-0812">Transmembrane</keyword>
<feature type="transmembrane region" description="Helical" evidence="7">
    <location>
        <begin position="20"/>
        <end position="39"/>
    </location>
</feature>
<evidence type="ECO:0000256" key="5">
    <source>
        <dbReference type="ARBA" id="ARBA00038359"/>
    </source>
</evidence>
<evidence type="ECO:0000256" key="4">
    <source>
        <dbReference type="ARBA" id="ARBA00023136"/>
    </source>
</evidence>
<keyword evidence="3 7" id="KW-1133">Transmembrane helix</keyword>
<accession>A0A0F4YEL9</accession>
<dbReference type="Pfam" id="PF20684">
    <property type="entry name" value="Fung_rhodopsin"/>
    <property type="match status" value="1"/>
</dbReference>
<name>A0A0F4YEL9_RASE3</name>
<proteinExistence type="inferred from homology"/>
<feature type="transmembrane region" description="Helical" evidence="7">
    <location>
        <begin position="128"/>
        <end position="150"/>
    </location>
</feature>
<evidence type="ECO:0000256" key="2">
    <source>
        <dbReference type="ARBA" id="ARBA00022692"/>
    </source>
</evidence>
<dbReference type="PANTHER" id="PTHR33048:SF155">
    <property type="entry name" value="INTEGRAL MEMBRANE PROTEIN"/>
    <property type="match status" value="1"/>
</dbReference>
<dbReference type="Proteomes" id="UP000053958">
    <property type="component" value="Unassembled WGS sequence"/>
</dbReference>
<feature type="transmembrane region" description="Helical" evidence="7">
    <location>
        <begin position="103"/>
        <end position="121"/>
    </location>
</feature>
<dbReference type="PANTHER" id="PTHR33048">
    <property type="entry name" value="PTH11-LIKE INTEGRAL MEMBRANE PROTEIN (AFU_ORTHOLOGUE AFUA_5G11245)"/>
    <property type="match status" value="1"/>
</dbReference>
<gene>
    <name evidence="9" type="ORF">T310_10042</name>
</gene>
<evidence type="ECO:0000256" key="3">
    <source>
        <dbReference type="ARBA" id="ARBA00022989"/>
    </source>
</evidence>
<reference evidence="9 10" key="1">
    <citation type="submission" date="2015-04" db="EMBL/GenBank/DDBJ databases">
        <authorList>
            <person name="Heijne W.H."/>
            <person name="Fedorova N.D."/>
            <person name="Nierman W.C."/>
            <person name="Vollebregt A.W."/>
            <person name="Zhao Z."/>
            <person name="Wu L."/>
            <person name="Kumar M."/>
            <person name="Stam H."/>
            <person name="van den Berg M.A."/>
            <person name="Pel H.J."/>
        </authorList>
    </citation>
    <scope>NUCLEOTIDE SEQUENCE [LARGE SCALE GENOMIC DNA]</scope>
    <source>
        <strain evidence="9 10">CBS 393.64</strain>
    </source>
</reference>
<dbReference type="InterPro" id="IPR052337">
    <property type="entry name" value="SAT4-like"/>
</dbReference>
<organism evidence="9 10">
    <name type="scientific">Rasamsonia emersonii (strain ATCC 16479 / CBS 393.64 / IMI 116815)</name>
    <dbReference type="NCBI Taxonomy" id="1408163"/>
    <lineage>
        <taxon>Eukaryota</taxon>
        <taxon>Fungi</taxon>
        <taxon>Dikarya</taxon>
        <taxon>Ascomycota</taxon>
        <taxon>Pezizomycotina</taxon>
        <taxon>Eurotiomycetes</taxon>
        <taxon>Eurotiomycetidae</taxon>
        <taxon>Eurotiales</taxon>
        <taxon>Trichocomaceae</taxon>
        <taxon>Rasamsonia</taxon>
    </lineage>
</organism>
<dbReference type="STRING" id="1408163.A0A0F4YEL9"/>
<keyword evidence="10" id="KW-1185">Reference proteome</keyword>
<feature type="transmembrane region" description="Helical" evidence="7">
    <location>
        <begin position="215"/>
        <end position="237"/>
    </location>
</feature>
<evidence type="ECO:0000313" key="10">
    <source>
        <dbReference type="Proteomes" id="UP000053958"/>
    </source>
</evidence>
<feature type="domain" description="Rhodopsin" evidence="8">
    <location>
        <begin position="35"/>
        <end position="277"/>
    </location>
</feature>
<dbReference type="GeneID" id="25313101"/>